<dbReference type="EMBL" id="JBHTBW010000085">
    <property type="protein sequence ID" value="MFC7443318.1"/>
    <property type="molecule type" value="Genomic_DNA"/>
</dbReference>
<accession>A0ABW2RQQ0</accession>
<gene>
    <name evidence="2" type="ORF">ACFQNG_19870</name>
</gene>
<keyword evidence="1" id="KW-0812">Transmembrane</keyword>
<proteinExistence type="predicted"/>
<keyword evidence="1" id="KW-0472">Membrane</keyword>
<comment type="caution">
    <text evidence="2">The sequence shown here is derived from an EMBL/GenBank/DDBJ whole genome shotgun (WGS) entry which is preliminary data.</text>
</comment>
<keyword evidence="1" id="KW-1133">Transmembrane helix</keyword>
<feature type="transmembrane region" description="Helical" evidence="1">
    <location>
        <begin position="20"/>
        <end position="41"/>
    </location>
</feature>
<evidence type="ECO:0000313" key="3">
    <source>
        <dbReference type="Proteomes" id="UP001596500"/>
    </source>
</evidence>
<dbReference type="Proteomes" id="UP001596500">
    <property type="component" value="Unassembled WGS sequence"/>
</dbReference>
<reference evidence="3" key="1">
    <citation type="journal article" date="2019" name="Int. J. Syst. Evol. Microbiol.">
        <title>The Global Catalogue of Microorganisms (GCM) 10K type strain sequencing project: providing services to taxonomists for standard genome sequencing and annotation.</title>
        <authorList>
            <consortium name="The Broad Institute Genomics Platform"/>
            <consortium name="The Broad Institute Genome Sequencing Center for Infectious Disease"/>
            <person name="Wu L."/>
            <person name="Ma J."/>
        </authorList>
    </citation>
    <scope>NUCLEOTIDE SEQUENCE [LARGE SCALE GENOMIC DNA]</scope>
    <source>
        <strain evidence="3">CGMCC 1.12942</strain>
    </source>
</reference>
<organism evidence="2 3">
    <name type="scientific">Laceyella putida</name>
    <dbReference type="NCBI Taxonomy" id="110101"/>
    <lineage>
        <taxon>Bacteria</taxon>
        <taxon>Bacillati</taxon>
        <taxon>Bacillota</taxon>
        <taxon>Bacilli</taxon>
        <taxon>Bacillales</taxon>
        <taxon>Thermoactinomycetaceae</taxon>
        <taxon>Laceyella</taxon>
    </lineage>
</organism>
<evidence type="ECO:0000256" key="1">
    <source>
        <dbReference type="SAM" id="Phobius"/>
    </source>
</evidence>
<keyword evidence="3" id="KW-1185">Reference proteome</keyword>
<protein>
    <submittedName>
        <fullName evidence="2">TadE/TadG family type IV pilus assembly protein</fullName>
    </submittedName>
</protein>
<name>A0ABW2RQQ0_9BACL</name>
<evidence type="ECO:0000313" key="2">
    <source>
        <dbReference type="EMBL" id="MFC7443318.1"/>
    </source>
</evidence>
<dbReference type="RefSeq" id="WP_379867646.1">
    <property type="nucleotide sequence ID" value="NZ_JBHTBW010000085.1"/>
</dbReference>
<sequence>MVRGLRKFNRKRGNVTLMWVVALPVFMIIFMFLGSLVVVWMEHAIAEKAADAGSLAATKKMDGYVSAELQTIMSRILQENADNQTFIDPYQYVLGNSGLKRGIIKNAVFNNKEELIKEVRKYVEQNGAEPSRIYFFADGRIQVEAKVKFTPLIWAEEFANKYVKGTGFGPTRDYGSWWPNRKPLEVSFE</sequence>